<dbReference type="InterPro" id="IPR001339">
    <property type="entry name" value="mRNA_cap_enzyme_adenylation"/>
</dbReference>
<gene>
    <name evidence="2" type="ORF">G4B88_030174</name>
</gene>
<comment type="caution">
    <text evidence="2">The sequence shown here is derived from an EMBL/GenBank/DDBJ whole genome shotgun (WGS) entry which is preliminary data.</text>
</comment>
<keyword evidence="3" id="KW-1185">Reference proteome</keyword>
<dbReference type="GO" id="GO:0004484">
    <property type="term" value="F:mRNA guanylyltransferase activity"/>
    <property type="evidence" value="ECO:0007669"/>
    <property type="project" value="InterPro"/>
</dbReference>
<feature type="domain" description="mRNA capping enzyme adenylation" evidence="1">
    <location>
        <begin position="36"/>
        <end position="69"/>
    </location>
</feature>
<dbReference type="Gene3D" id="3.30.470.30">
    <property type="entry name" value="DNA ligase/mRNA capping enzyme"/>
    <property type="match status" value="1"/>
</dbReference>
<dbReference type="SUPFAM" id="SSF56091">
    <property type="entry name" value="DNA ligase/mRNA capping enzyme, catalytic domain"/>
    <property type="match status" value="1"/>
</dbReference>
<evidence type="ECO:0000259" key="1">
    <source>
        <dbReference type="Pfam" id="PF01331"/>
    </source>
</evidence>
<proteinExistence type="predicted"/>
<sequence>MTLKRSPYKSSLLIYGGQAKPLKQSKVKEERLRVIRDNLQLLRQQYYYATWKADGTRYMIILVYCPKEITSHKFLRKNENHITQVKQGKQHGL</sequence>
<evidence type="ECO:0000313" key="3">
    <source>
        <dbReference type="Proteomes" id="UP000583929"/>
    </source>
</evidence>
<dbReference type="GO" id="GO:0005524">
    <property type="term" value="F:ATP binding"/>
    <property type="evidence" value="ECO:0007669"/>
    <property type="project" value="InterPro"/>
</dbReference>
<name>A0A7J6E793_CANSA</name>
<reference evidence="2 3" key="1">
    <citation type="journal article" date="2020" name="bioRxiv">
        <title>Sequence and annotation of 42 cannabis genomes reveals extensive copy number variation in cannabinoid synthesis and pathogen resistance genes.</title>
        <authorList>
            <person name="Mckernan K.J."/>
            <person name="Helbert Y."/>
            <person name="Kane L.T."/>
            <person name="Ebling H."/>
            <person name="Zhang L."/>
            <person name="Liu B."/>
            <person name="Eaton Z."/>
            <person name="Mclaughlin S."/>
            <person name="Kingan S."/>
            <person name="Baybayan P."/>
            <person name="Concepcion G."/>
            <person name="Jordan M."/>
            <person name="Riva A."/>
            <person name="Barbazuk W."/>
            <person name="Harkins T."/>
        </authorList>
    </citation>
    <scope>NUCLEOTIDE SEQUENCE [LARGE SCALE GENOMIC DNA]</scope>
    <source>
        <strain evidence="3">cv. Jamaican Lion 4</strain>
        <tissue evidence="2">Leaf</tissue>
    </source>
</reference>
<evidence type="ECO:0000313" key="2">
    <source>
        <dbReference type="EMBL" id="KAF4353539.1"/>
    </source>
</evidence>
<dbReference type="Pfam" id="PF01331">
    <property type="entry name" value="mRNA_cap_enzyme"/>
    <property type="match status" value="1"/>
</dbReference>
<dbReference type="AlphaFoldDB" id="A0A7J6E793"/>
<protein>
    <recommendedName>
        <fullName evidence="1">mRNA capping enzyme adenylation domain-containing protein</fullName>
    </recommendedName>
</protein>
<accession>A0A7J6E793</accession>
<dbReference type="EMBL" id="JAATIQ010000503">
    <property type="protein sequence ID" value="KAF4353539.1"/>
    <property type="molecule type" value="Genomic_DNA"/>
</dbReference>
<organism evidence="2 3">
    <name type="scientific">Cannabis sativa</name>
    <name type="common">Hemp</name>
    <name type="synonym">Marijuana</name>
    <dbReference type="NCBI Taxonomy" id="3483"/>
    <lineage>
        <taxon>Eukaryota</taxon>
        <taxon>Viridiplantae</taxon>
        <taxon>Streptophyta</taxon>
        <taxon>Embryophyta</taxon>
        <taxon>Tracheophyta</taxon>
        <taxon>Spermatophyta</taxon>
        <taxon>Magnoliopsida</taxon>
        <taxon>eudicotyledons</taxon>
        <taxon>Gunneridae</taxon>
        <taxon>Pentapetalae</taxon>
        <taxon>rosids</taxon>
        <taxon>fabids</taxon>
        <taxon>Rosales</taxon>
        <taxon>Cannabaceae</taxon>
        <taxon>Cannabis</taxon>
    </lineage>
</organism>
<dbReference type="GO" id="GO:0006370">
    <property type="term" value="P:7-methylguanosine mRNA capping"/>
    <property type="evidence" value="ECO:0007669"/>
    <property type="project" value="InterPro"/>
</dbReference>
<dbReference type="Proteomes" id="UP000583929">
    <property type="component" value="Unassembled WGS sequence"/>
</dbReference>